<dbReference type="InterPro" id="IPR038336">
    <property type="entry name" value="NET_sf"/>
</dbReference>
<evidence type="ECO:0000256" key="1">
    <source>
        <dbReference type="SAM" id="MobiDB-lite"/>
    </source>
</evidence>
<proteinExistence type="predicted"/>
<feature type="transmembrane region" description="Helical" evidence="2">
    <location>
        <begin position="144"/>
        <end position="168"/>
    </location>
</feature>
<keyword evidence="2" id="KW-0472">Membrane</keyword>
<dbReference type="EMBL" id="JBGFUD010014966">
    <property type="protein sequence ID" value="MFH4984032.1"/>
    <property type="molecule type" value="Genomic_DNA"/>
</dbReference>
<name>A0ABD6F2Z9_9BILA</name>
<dbReference type="Proteomes" id="UP001608902">
    <property type="component" value="Unassembled WGS sequence"/>
</dbReference>
<gene>
    <name evidence="3" type="ORF">AB6A40_010741</name>
</gene>
<protein>
    <submittedName>
        <fullName evidence="3">Uncharacterized protein</fullName>
    </submittedName>
</protein>
<keyword evidence="2" id="KW-1133">Transmembrane helix</keyword>
<accession>A0ABD6F2Z9</accession>
<evidence type="ECO:0000313" key="4">
    <source>
        <dbReference type="Proteomes" id="UP001608902"/>
    </source>
</evidence>
<dbReference type="Gene3D" id="1.20.1270.220">
    <property type="match status" value="1"/>
</dbReference>
<organism evidence="3 4">
    <name type="scientific">Gnathostoma spinigerum</name>
    <dbReference type="NCBI Taxonomy" id="75299"/>
    <lineage>
        <taxon>Eukaryota</taxon>
        <taxon>Metazoa</taxon>
        <taxon>Ecdysozoa</taxon>
        <taxon>Nematoda</taxon>
        <taxon>Chromadorea</taxon>
        <taxon>Rhabditida</taxon>
        <taxon>Spirurina</taxon>
        <taxon>Gnathostomatomorpha</taxon>
        <taxon>Gnathostomatoidea</taxon>
        <taxon>Gnathostomatidae</taxon>
        <taxon>Gnathostoma</taxon>
    </lineage>
</organism>
<sequence length="174" mass="19471">MVHEVAHVEHEHTKHDAPVPHIPANQSVSQRQIESAQPIQNSAYRGTSQMPGVPAVNAAPKNNEASRKRGRQPGSKNKAGPDMSQTLPPSVVHQPPPRTIREEYDFDSEDERSAKPMSYDEKRQLCLDNNKLLCDKLSSVSVCLLALCFVEFWWMFTATVAFGVFRALNAYACR</sequence>
<reference evidence="3 4" key="1">
    <citation type="submission" date="2024-08" db="EMBL/GenBank/DDBJ databases">
        <title>Gnathostoma spinigerum genome.</title>
        <authorList>
            <person name="Gonzalez-Bertolin B."/>
            <person name="Monzon S."/>
            <person name="Zaballos A."/>
            <person name="Jimenez P."/>
            <person name="Dekumyoy P."/>
            <person name="Varona S."/>
            <person name="Cuesta I."/>
            <person name="Sumanam S."/>
            <person name="Adisakwattana P."/>
            <person name="Gasser R.B."/>
            <person name="Hernandez-Gonzalez A."/>
            <person name="Young N.D."/>
            <person name="Perteguer M.J."/>
        </authorList>
    </citation>
    <scope>NUCLEOTIDE SEQUENCE [LARGE SCALE GENOMIC DNA]</scope>
    <source>
        <strain evidence="3">AL3</strain>
        <tissue evidence="3">Liver</tissue>
    </source>
</reference>
<evidence type="ECO:0000256" key="2">
    <source>
        <dbReference type="SAM" id="Phobius"/>
    </source>
</evidence>
<keyword evidence="4" id="KW-1185">Reference proteome</keyword>
<feature type="compositionally biased region" description="Basic and acidic residues" evidence="1">
    <location>
        <begin position="1"/>
        <end position="18"/>
    </location>
</feature>
<evidence type="ECO:0000313" key="3">
    <source>
        <dbReference type="EMBL" id="MFH4984032.1"/>
    </source>
</evidence>
<feature type="compositionally biased region" description="Polar residues" evidence="1">
    <location>
        <begin position="24"/>
        <end position="50"/>
    </location>
</feature>
<comment type="caution">
    <text evidence="3">The sequence shown here is derived from an EMBL/GenBank/DDBJ whole genome shotgun (WGS) entry which is preliminary data.</text>
</comment>
<dbReference type="AlphaFoldDB" id="A0ABD6F2Z9"/>
<feature type="region of interest" description="Disordered" evidence="1">
    <location>
        <begin position="1"/>
        <end position="115"/>
    </location>
</feature>
<keyword evidence="2" id="KW-0812">Transmembrane</keyword>